<organism evidence="1 2">
    <name type="scientific">Populus alba</name>
    <name type="common">White poplar</name>
    <dbReference type="NCBI Taxonomy" id="43335"/>
    <lineage>
        <taxon>Eukaryota</taxon>
        <taxon>Viridiplantae</taxon>
        <taxon>Streptophyta</taxon>
        <taxon>Embryophyta</taxon>
        <taxon>Tracheophyta</taxon>
        <taxon>Spermatophyta</taxon>
        <taxon>Magnoliopsida</taxon>
        <taxon>eudicotyledons</taxon>
        <taxon>Gunneridae</taxon>
        <taxon>Pentapetalae</taxon>
        <taxon>rosids</taxon>
        <taxon>fabids</taxon>
        <taxon>Malpighiales</taxon>
        <taxon>Salicaceae</taxon>
        <taxon>Saliceae</taxon>
        <taxon>Populus</taxon>
    </lineage>
</organism>
<dbReference type="EMBL" id="RCHU02000008">
    <property type="protein sequence ID" value="KAL3583072.1"/>
    <property type="molecule type" value="Genomic_DNA"/>
</dbReference>
<proteinExistence type="predicted"/>
<comment type="caution">
    <text evidence="1">The sequence shown here is derived from an EMBL/GenBank/DDBJ whole genome shotgun (WGS) entry which is preliminary data.</text>
</comment>
<keyword evidence="2" id="KW-1185">Reference proteome</keyword>
<evidence type="ECO:0000313" key="2">
    <source>
        <dbReference type="Proteomes" id="UP000309997"/>
    </source>
</evidence>
<evidence type="ECO:0000313" key="1">
    <source>
        <dbReference type="EMBL" id="KAL3583072.1"/>
    </source>
</evidence>
<name>A0ACC4BY36_POPAL</name>
<protein>
    <submittedName>
        <fullName evidence="1">Uncharacterized protein</fullName>
    </submittedName>
</protein>
<accession>A0ACC4BY36</accession>
<sequence length="200" mass="22639">MHGSCFRSHVKLFDDGVILFCPQAGLTVDFRERMVQAFGFRLVHDPSFCMGGTAVRFLAIHALIMEANYMVMAYSAGVGIIKSRILGLADFWFKHSLCSMGFLTTWWLGISFIYYCSLLNAFLLVVPFHVGVSVWWHDYPIVWRHSSFVWIFCMASSCAQQLGCSWLELFCSWHRSLLLRVSLFLGPLAADVSSSSRLAA</sequence>
<reference evidence="1 2" key="1">
    <citation type="journal article" date="2024" name="Plant Biotechnol. J.">
        <title>Genome and CRISPR/Cas9 system of a widespread forest tree (Populus alba) in the world.</title>
        <authorList>
            <person name="Liu Y.J."/>
            <person name="Jiang P.F."/>
            <person name="Han X.M."/>
            <person name="Li X.Y."/>
            <person name="Wang H.M."/>
            <person name="Wang Y.J."/>
            <person name="Wang X.X."/>
            <person name="Zeng Q.Y."/>
        </authorList>
    </citation>
    <scope>NUCLEOTIDE SEQUENCE [LARGE SCALE GENOMIC DNA]</scope>
    <source>
        <strain evidence="2">cv. PAL-ZL1</strain>
    </source>
</reference>
<dbReference type="Proteomes" id="UP000309997">
    <property type="component" value="Unassembled WGS sequence"/>
</dbReference>
<gene>
    <name evidence="1" type="ORF">D5086_017404</name>
</gene>